<proteinExistence type="predicted"/>
<sequence length="179" mass="20452">MKHTNTQTHGTPESRNELRMKALPMLLALELAEMETCHSPEELISHEDLETAMVEKLGLEPSELGGYSLALSGEINQLMYAWNWQCFTFDGGMLELYARPETQWARSFTLWGNDRLLQSGQCFPRDHECVAVGFWESDFAEPFLQEHAYDALDCRHEAGMDVVVINSYLKAHMISHQLS</sequence>
<dbReference type="AlphaFoldDB" id="A0A8J7IU72"/>
<accession>A0A8J7IU72</accession>
<gene>
    <name evidence="1" type="ORF">H1D41_05940</name>
</gene>
<organism evidence="1 2">
    <name type="scientific">Halocynthiibacter styelae</name>
    <dbReference type="NCBI Taxonomy" id="2761955"/>
    <lineage>
        <taxon>Bacteria</taxon>
        <taxon>Pseudomonadati</taxon>
        <taxon>Pseudomonadota</taxon>
        <taxon>Alphaproteobacteria</taxon>
        <taxon>Rhodobacterales</taxon>
        <taxon>Paracoccaceae</taxon>
        <taxon>Halocynthiibacter</taxon>
    </lineage>
</organism>
<reference evidence="1" key="1">
    <citation type="submission" date="2020-10" db="EMBL/GenBank/DDBJ databases">
        <title>Paenihalocynthiibacter styelae gen. nov., sp. nov., isolated from stalked sea squirt Styela clava.</title>
        <authorList>
            <person name="Kim Y.-O."/>
            <person name="Yoon J.-H."/>
        </authorList>
    </citation>
    <scope>NUCLEOTIDE SEQUENCE</scope>
    <source>
        <strain evidence="1">MYP1-1</strain>
    </source>
</reference>
<dbReference type="Proteomes" id="UP000640583">
    <property type="component" value="Unassembled WGS sequence"/>
</dbReference>
<evidence type="ECO:0000313" key="1">
    <source>
        <dbReference type="EMBL" id="MBI1493174.1"/>
    </source>
</evidence>
<protein>
    <submittedName>
        <fullName evidence="1">Uncharacterized protein</fullName>
    </submittedName>
</protein>
<name>A0A8J7IU72_9RHOB</name>
<dbReference type="EMBL" id="JADCKQ010000003">
    <property type="protein sequence ID" value="MBI1493174.1"/>
    <property type="molecule type" value="Genomic_DNA"/>
</dbReference>
<dbReference type="RefSeq" id="WP_228848019.1">
    <property type="nucleotide sequence ID" value="NZ_JADCKQ010000003.1"/>
</dbReference>
<evidence type="ECO:0000313" key="2">
    <source>
        <dbReference type="Proteomes" id="UP000640583"/>
    </source>
</evidence>
<comment type="caution">
    <text evidence="1">The sequence shown here is derived from an EMBL/GenBank/DDBJ whole genome shotgun (WGS) entry which is preliminary data.</text>
</comment>
<keyword evidence="2" id="KW-1185">Reference proteome</keyword>